<keyword evidence="3" id="KW-1185">Reference proteome</keyword>
<evidence type="ECO:0000259" key="1">
    <source>
        <dbReference type="PROSITE" id="PS50089"/>
    </source>
</evidence>
<accession>A0ABP4NY78</accession>
<comment type="caution">
    <text evidence="2">The sequence shown here is derived from an EMBL/GenBank/DDBJ whole genome shotgun (WGS) entry which is preliminary data.</text>
</comment>
<dbReference type="PANTHER" id="PTHR32097">
    <property type="entry name" value="CAMP-BINDING PROTEIN 1-RELATED"/>
    <property type="match status" value="1"/>
</dbReference>
<proteinExistence type="predicted"/>
<organism evidence="2 3">
    <name type="scientific">Kribbella karoonensis</name>
    <dbReference type="NCBI Taxonomy" id="324851"/>
    <lineage>
        <taxon>Bacteria</taxon>
        <taxon>Bacillati</taxon>
        <taxon>Actinomycetota</taxon>
        <taxon>Actinomycetes</taxon>
        <taxon>Propionibacteriales</taxon>
        <taxon>Kribbellaceae</taxon>
        <taxon>Kribbella</taxon>
    </lineage>
</organism>
<dbReference type="InterPro" id="IPR001841">
    <property type="entry name" value="Znf_RING"/>
</dbReference>
<dbReference type="Gene3D" id="3.30.40.10">
    <property type="entry name" value="Zinc/RING finger domain, C3HC4 (zinc finger)"/>
    <property type="match status" value="1"/>
</dbReference>
<evidence type="ECO:0000313" key="2">
    <source>
        <dbReference type="EMBL" id="GAA1568848.1"/>
    </source>
</evidence>
<dbReference type="NCBIfam" id="NF041916">
    <property type="entry name" value="RING_SCO0854"/>
    <property type="match status" value="1"/>
</dbReference>
<evidence type="ECO:0000313" key="3">
    <source>
        <dbReference type="Proteomes" id="UP001500190"/>
    </source>
</evidence>
<protein>
    <recommendedName>
        <fullName evidence="1">RING-type domain-containing protein</fullName>
    </recommendedName>
</protein>
<dbReference type="SUPFAM" id="SSF57850">
    <property type="entry name" value="RING/U-box"/>
    <property type="match status" value="1"/>
</dbReference>
<dbReference type="CDD" id="cd06974">
    <property type="entry name" value="TerD_like"/>
    <property type="match status" value="1"/>
</dbReference>
<dbReference type="PROSITE" id="PS50089">
    <property type="entry name" value="ZF_RING_2"/>
    <property type="match status" value="1"/>
</dbReference>
<dbReference type="Proteomes" id="UP001500190">
    <property type="component" value="Unassembled WGS sequence"/>
</dbReference>
<dbReference type="EMBL" id="BAAAND010000001">
    <property type="protein sequence ID" value="GAA1568848.1"/>
    <property type="molecule type" value="Genomic_DNA"/>
</dbReference>
<dbReference type="InterPro" id="IPR003325">
    <property type="entry name" value="TerD"/>
</dbReference>
<sequence length="861" mass="94140">MLEQPAAAVLLRRRRLVDATALTPPVRRSAWQWLRRPLTIQAGLSALQAELIQRGLLLSVGLYRYCASLSAPALAGFGGALLDLLDAESGFDTEHTPLFRGFPESVPGNTETFYVNRVFARLLQEPEQPCVLCGDTSSVHAVAPCAHLVCRTCWDGSDFSACPLCLQRITASDPFLRPSAVEEEAEVHVRSDRLRLLSLATADSVRQTIGALLSRRTPLSAMDRADLRILLDGASSAWLPEDIPVRETRALVIAHFLAAEPAMVDRAGTATDVLRLCYALMDADPGLRTPPARRKSLPRATRRLLLERLDRMPVETLVEDLFRHERAWKRIGENLHPFEFATRYPVAALAFAILRRTDVDLGTAAGRAVAGEASRHPLVRVEDGRLVLSTFGSRVEGAFTDERPGQALDLLRQRPGELVRRLVQLARALPPELHAALVEALTTAVSDVSPAVLAAALGQVRTPPGDLRLFFPRGGTTRIWTAVDDREPLPAALAAGLSAVLTGEMLRRATGLPRWRRAFLDEELARLAAPGSERSVSASLLRMPRGSAVPIPQDELLRLFLHWVEPADRRVDLDLSVAVFDEEWGFVGLCDYTRLRFDEDALVHSGDLTSAPGPGGSTEFVDVDLRAVRRVGGRYLLPVVFSYNDVPFEELERGFVGMMRQPSGLFDPAAVEERFDLAGPAKILLPFGVDLHTKELRWYDVNLSAAGYGHDIARYAGQLGLMAATLEEVHGSGDRVSLWEICCWHAAARTDEIAVRCADGSVVGYRRTAGEEPAAFARRVTARLEPDRAWDEDAAAGADFVAVLTGDLAARPGAEVYALHPRLLDDASVALIDAPHLLALLAPDNRAHLRSGESGRSLRGF</sequence>
<dbReference type="Pfam" id="PF14447">
    <property type="entry name" value="Prok-RING_4"/>
    <property type="match status" value="1"/>
</dbReference>
<dbReference type="RefSeq" id="WP_344188041.1">
    <property type="nucleotide sequence ID" value="NZ_BAAAND010000001.1"/>
</dbReference>
<dbReference type="PANTHER" id="PTHR32097:SF18">
    <property type="entry name" value="RING-TYPE DOMAIN-CONTAINING PROTEIN"/>
    <property type="match status" value="1"/>
</dbReference>
<gene>
    <name evidence="2" type="ORF">GCM10009742_08680</name>
</gene>
<feature type="domain" description="RING-type" evidence="1">
    <location>
        <begin position="130"/>
        <end position="165"/>
    </location>
</feature>
<name>A0ABP4NY78_9ACTN</name>
<dbReference type="InterPro" id="IPR051324">
    <property type="entry name" value="Stress/Tellurium_Resist"/>
</dbReference>
<dbReference type="InterPro" id="IPR013083">
    <property type="entry name" value="Znf_RING/FYVE/PHD"/>
</dbReference>
<reference evidence="3" key="1">
    <citation type="journal article" date="2019" name="Int. J. Syst. Evol. Microbiol.">
        <title>The Global Catalogue of Microorganisms (GCM) 10K type strain sequencing project: providing services to taxonomists for standard genome sequencing and annotation.</title>
        <authorList>
            <consortium name="The Broad Institute Genomics Platform"/>
            <consortium name="The Broad Institute Genome Sequencing Center for Infectious Disease"/>
            <person name="Wu L."/>
            <person name="Ma J."/>
        </authorList>
    </citation>
    <scope>NUCLEOTIDE SEQUENCE [LARGE SCALE GENOMIC DNA]</scope>
    <source>
        <strain evidence="3">JCM 14304</strain>
    </source>
</reference>